<sequence length="301" mass="32345">MRRTLCLIACLIAAPAAAQVRAVEVRTPRPFGYFLGDLVQATVEIDVDPGFVLQAASLPSPGPVAYWLDLRAVERETAGTRQRLRLTYQTFYAAIDARSLEVPGFPLVLASDDRHGSTTATVQVPAWSLGLSPLREVQPPRRADPADYLRPDGSGPRLRSEPMRTVSLALAALALAALGLLARDRAWWPFRARPSRAFAGPARRLAVLARGPQTDETYRAGLTALHRGLDAAAGQRLLADDLAAFLARHTAYRGQQDGLDSFFAASRLAFFGGATGDARAQLPLAEVAATARRLAAAERAA</sequence>
<protein>
    <recommendedName>
        <fullName evidence="7">MxaA protein</fullName>
    </recommendedName>
</protein>
<reference evidence="4" key="4">
    <citation type="submission" date="2023-01" db="EMBL/GenBank/DDBJ databases">
        <title>Draft genome sequence of Methylobacterium oxalidis strain NBRC 107715.</title>
        <authorList>
            <person name="Sun Q."/>
            <person name="Mori K."/>
        </authorList>
    </citation>
    <scope>NUCLEOTIDE SEQUENCE</scope>
    <source>
        <strain evidence="4">NBRC 107715</strain>
    </source>
</reference>
<dbReference type="EMBL" id="BSPK01000105">
    <property type="protein sequence ID" value="GLS66413.1"/>
    <property type="molecule type" value="Genomic_DNA"/>
</dbReference>
<evidence type="ECO:0000313" key="3">
    <source>
        <dbReference type="EMBL" id="GEP07081.1"/>
    </source>
</evidence>
<gene>
    <name evidence="4" type="ORF">GCM10007888_47960</name>
    <name evidence="3" type="ORF">MOX02_51190</name>
</gene>
<feature type="chain" id="PRO_5022218004" description="MxaA protein" evidence="2">
    <location>
        <begin position="19"/>
        <end position="301"/>
    </location>
</feature>
<dbReference type="AlphaFoldDB" id="A0A512JAY6"/>
<name>A0A512JAY6_9HYPH</name>
<dbReference type="RefSeq" id="WP_147028571.1">
    <property type="nucleotide sequence ID" value="NZ_BJZU01000135.1"/>
</dbReference>
<evidence type="ECO:0000313" key="5">
    <source>
        <dbReference type="Proteomes" id="UP000321960"/>
    </source>
</evidence>
<dbReference type="EMBL" id="BJZU01000135">
    <property type="protein sequence ID" value="GEP07081.1"/>
    <property type="molecule type" value="Genomic_DNA"/>
</dbReference>
<organism evidence="3 5">
    <name type="scientific">Methylobacterium oxalidis</name>
    <dbReference type="NCBI Taxonomy" id="944322"/>
    <lineage>
        <taxon>Bacteria</taxon>
        <taxon>Pseudomonadati</taxon>
        <taxon>Pseudomonadota</taxon>
        <taxon>Alphaproteobacteria</taxon>
        <taxon>Hyphomicrobiales</taxon>
        <taxon>Methylobacteriaceae</taxon>
        <taxon>Methylobacterium</taxon>
    </lineage>
</organism>
<keyword evidence="2" id="KW-0732">Signal</keyword>
<reference evidence="6" key="2">
    <citation type="journal article" date="2019" name="Int. J. Syst. Evol. Microbiol.">
        <title>The Global Catalogue of Microorganisms (GCM) 10K type strain sequencing project: providing services to taxonomists for standard genome sequencing and annotation.</title>
        <authorList>
            <consortium name="The Broad Institute Genomics Platform"/>
            <consortium name="The Broad Institute Genome Sequencing Center for Infectious Disease"/>
            <person name="Wu L."/>
            <person name="Ma J."/>
        </authorList>
    </citation>
    <scope>NUCLEOTIDE SEQUENCE [LARGE SCALE GENOMIC DNA]</scope>
    <source>
        <strain evidence="6">NBRC 107715</strain>
    </source>
</reference>
<dbReference type="Proteomes" id="UP001156856">
    <property type="component" value="Unassembled WGS sequence"/>
</dbReference>
<dbReference type="Proteomes" id="UP000321960">
    <property type="component" value="Unassembled WGS sequence"/>
</dbReference>
<feature type="compositionally biased region" description="Basic and acidic residues" evidence="1">
    <location>
        <begin position="140"/>
        <end position="150"/>
    </location>
</feature>
<proteinExistence type="predicted"/>
<feature type="region of interest" description="Disordered" evidence="1">
    <location>
        <begin position="140"/>
        <end position="160"/>
    </location>
</feature>
<evidence type="ECO:0008006" key="7">
    <source>
        <dbReference type="Google" id="ProtNLM"/>
    </source>
</evidence>
<feature type="signal peptide" evidence="2">
    <location>
        <begin position="1"/>
        <end position="18"/>
    </location>
</feature>
<comment type="caution">
    <text evidence="3">The sequence shown here is derived from an EMBL/GenBank/DDBJ whole genome shotgun (WGS) entry which is preliminary data.</text>
</comment>
<reference evidence="4" key="1">
    <citation type="journal article" date="2014" name="Int. J. Syst. Evol. Microbiol.">
        <title>Complete genome of a new Firmicutes species belonging to the dominant human colonic microbiota ('Ruminococcus bicirculans') reveals two chromosomes and a selective capacity to utilize plant glucans.</title>
        <authorList>
            <consortium name="NISC Comparative Sequencing Program"/>
            <person name="Wegmann U."/>
            <person name="Louis P."/>
            <person name="Goesmann A."/>
            <person name="Henrissat B."/>
            <person name="Duncan S.H."/>
            <person name="Flint H.J."/>
        </authorList>
    </citation>
    <scope>NUCLEOTIDE SEQUENCE</scope>
    <source>
        <strain evidence="4">NBRC 107715</strain>
    </source>
</reference>
<evidence type="ECO:0000313" key="6">
    <source>
        <dbReference type="Proteomes" id="UP001156856"/>
    </source>
</evidence>
<evidence type="ECO:0000256" key="1">
    <source>
        <dbReference type="SAM" id="MobiDB-lite"/>
    </source>
</evidence>
<accession>A0A512JAY6</accession>
<evidence type="ECO:0000256" key="2">
    <source>
        <dbReference type="SAM" id="SignalP"/>
    </source>
</evidence>
<evidence type="ECO:0000313" key="4">
    <source>
        <dbReference type="EMBL" id="GLS66413.1"/>
    </source>
</evidence>
<dbReference type="OrthoDB" id="5608210at2"/>
<reference evidence="3 5" key="3">
    <citation type="submission" date="2019-07" db="EMBL/GenBank/DDBJ databases">
        <title>Whole genome shotgun sequence of Methylobacterium oxalidis NBRC 107715.</title>
        <authorList>
            <person name="Hosoyama A."/>
            <person name="Uohara A."/>
            <person name="Ohji S."/>
            <person name="Ichikawa N."/>
        </authorList>
    </citation>
    <scope>NUCLEOTIDE SEQUENCE [LARGE SCALE GENOMIC DNA]</scope>
    <source>
        <strain evidence="3 5">NBRC 107715</strain>
    </source>
</reference>
<keyword evidence="6" id="KW-1185">Reference proteome</keyword>